<evidence type="ECO:0000313" key="2">
    <source>
        <dbReference type="EMBL" id="KAI1612003.1"/>
    </source>
</evidence>
<dbReference type="EMBL" id="MU404355">
    <property type="protein sequence ID" value="KAI1612003.1"/>
    <property type="molecule type" value="Genomic_DNA"/>
</dbReference>
<evidence type="ECO:0000256" key="1">
    <source>
        <dbReference type="SAM" id="MobiDB-lite"/>
    </source>
</evidence>
<feature type="non-terminal residue" evidence="2">
    <location>
        <position position="238"/>
    </location>
</feature>
<dbReference type="AlphaFoldDB" id="A0AAN6DV06"/>
<accession>A0AAN6DV06</accession>
<organism evidence="2 3">
    <name type="scientific">Exophiala viscosa</name>
    <dbReference type="NCBI Taxonomy" id="2486360"/>
    <lineage>
        <taxon>Eukaryota</taxon>
        <taxon>Fungi</taxon>
        <taxon>Dikarya</taxon>
        <taxon>Ascomycota</taxon>
        <taxon>Pezizomycotina</taxon>
        <taxon>Eurotiomycetes</taxon>
        <taxon>Chaetothyriomycetidae</taxon>
        <taxon>Chaetothyriales</taxon>
        <taxon>Herpotrichiellaceae</taxon>
        <taxon>Exophiala</taxon>
    </lineage>
</organism>
<feature type="compositionally biased region" description="Basic residues" evidence="1">
    <location>
        <begin position="228"/>
        <end position="238"/>
    </location>
</feature>
<gene>
    <name evidence="2" type="ORF">EDD36DRAFT_439972</name>
</gene>
<dbReference type="Proteomes" id="UP001203852">
    <property type="component" value="Unassembled WGS sequence"/>
</dbReference>
<sequence>MPAFSSQLGEAVMGGEGVHTALILPHSSHSFATVSLAGQKRRAIARRLIHRRRPALSMKREATALIQPRRLTLGPIEMRWPLDSQAMPMGISFKTIPYRRRHRWEEYTTAAAAAAATLNIPPLTRVKHTPLPESSRSAKHSWCLEQEEQRRSIYRWLTENNEPCCVLHIGTKKRRGSYTALIPPLEECCYSGLSLEVFRPFERGGYPTRLWSRVPQSDCRKQSAGQQIRHRRSSRDRL</sequence>
<name>A0AAN6DV06_9EURO</name>
<comment type="caution">
    <text evidence="2">The sequence shown here is derived from an EMBL/GenBank/DDBJ whole genome shotgun (WGS) entry which is preliminary data.</text>
</comment>
<feature type="region of interest" description="Disordered" evidence="1">
    <location>
        <begin position="217"/>
        <end position="238"/>
    </location>
</feature>
<proteinExistence type="predicted"/>
<evidence type="ECO:0000313" key="3">
    <source>
        <dbReference type="Proteomes" id="UP001203852"/>
    </source>
</evidence>
<protein>
    <submittedName>
        <fullName evidence="2">Uncharacterized protein</fullName>
    </submittedName>
</protein>
<reference evidence="2" key="1">
    <citation type="journal article" date="2022" name="bioRxiv">
        <title>Deciphering the potential niche of two novel black yeast fungi from a biological soil crust based on their genomes, phenotypes, and melanin regulation.</title>
        <authorList>
            <consortium name="DOE Joint Genome Institute"/>
            <person name="Carr E.C."/>
            <person name="Barton Q."/>
            <person name="Grambo S."/>
            <person name="Sullivan M."/>
            <person name="Renfro C.M."/>
            <person name="Kuo A."/>
            <person name="Pangilinan J."/>
            <person name="Lipzen A."/>
            <person name="Keymanesh K."/>
            <person name="Savage E."/>
            <person name="Barry K."/>
            <person name="Grigoriev I.V."/>
            <person name="Riekhof W.R."/>
            <person name="Harris S.S."/>
        </authorList>
    </citation>
    <scope>NUCLEOTIDE SEQUENCE</scope>
    <source>
        <strain evidence="2">JF 03-4F</strain>
    </source>
</reference>
<keyword evidence="3" id="KW-1185">Reference proteome</keyword>